<dbReference type="PANTHER" id="PTHR46108">
    <property type="entry name" value="BLUE CHEESE"/>
    <property type="match status" value="1"/>
</dbReference>
<evidence type="ECO:0000313" key="3">
    <source>
        <dbReference type="Proteomes" id="UP000887564"/>
    </source>
</evidence>
<dbReference type="InterPro" id="IPR051944">
    <property type="entry name" value="BEACH_domain_protein"/>
</dbReference>
<evidence type="ECO:0000313" key="4">
    <source>
        <dbReference type="WBParaSite" id="PEQ_0000532001-mRNA-1"/>
    </source>
</evidence>
<reference evidence="4" key="1">
    <citation type="submission" date="2022-11" db="UniProtKB">
        <authorList>
            <consortium name="WormBaseParasite"/>
        </authorList>
    </citation>
    <scope>IDENTIFICATION</scope>
</reference>
<dbReference type="PANTHER" id="PTHR46108:SF4">
    <property type="entry name" value="BLUE CHEESE"/>
    <property type="match status" value="1"/>
</dbReference>
<sequence length="196" mass="21446">MQVLCEGAENIKRLICSQQRENLAIVRRSSLPTRLMIRLFDSPYAIFAVNDVVFNLLAAIIQPPSDCNSLLKLGQLLAATLPSSSADQMSEQIVRVLGFDWVLALFSAGVHAGSVLIGLRILLSVLKHEHLLNKFREGSANGGWLTDADSVVRNRAACYLAMLAILVGQPVASMTLIDDFSLDLIWSHVFGLSLSR</sequence>
<keyword evidence="1" id="KW-0853">WD repeat</keyword>
<feature type="transmembrane region" description="Helical" evidence="2">
    <location>
        <begin position="101"/>
        <end position="126"/>
    </location>
</feature>
<accession>A0A914RG74</accession>
<dbReference type="AlphaFoldDB" id="A0A914RG74"/>
<keyword evidence="2" id="KW-0812">Transmembrane</keyword>
<name>A0A914RG74_PAREQ</name>
<feature type="transmembrane region" description="Helical" evidence="2">
    <location>
        <begin position="156"/>
        <end position="177"/>
    </location>
</feature>
<evidence type="ECO:0000256" key="2">
    <source>
        <dbReference type="SAM" id="Phobius"/>
    </source>
</evidence>
<organism evidence="3 4">
    <name type="scientific">Parascaris equorum</name>
    <name type="common">Equine roundworm</name>
    <dbReference type="NCBI Taxonomy" id="6256"/>
    <lineage>
        <taxon>Eukaryota</taxon>
        <taxon>Metazoa</taxon>
        <taxon>Ecdysozoa</taxon>
        <taxon>Nematoda</taxon>
        <taxon>Chromadorea</taxon>
        <taxon>Rhabditida</taxon>
        <taxon>Spirurina</taxon>
        <taxon>Ascaridomorpha</taxon>
        <taxon>Ascaridoidea</taxon>
        <taxon>Ascarididae</taxon>
        <taxon>Parascaris</taxon>
    </lineage>
</organism>
<keyword evidence="2" id="KW-1133">Transmembrane helix</keyword>
<dbReference type="Proteomes" id="UP000887564">
    <property type="component" value="Unplaced"/>
</dbReference>
<keyword evidence="3" id="KW-1185">Reference proteome</keyword>
<dbReference type="WBParaSite" id="PEQ_0000532001-mRNA-1">
    <property type="protein sequence ID" value="PEQ_0000532001-mRNA-1"/>
    <property type="gene ID" value="PEQ_0000532001"/>
</dbReference>
<evidence type="ECO:0000256" key="1">
    <source>
        <dbReference type="ARBA" id="ARBA00022574"/>
    </source>
</evidence>
<keyword evidence="2" id="KW-0472">Membrane</keyword>
<protein>
    <submittedName>
        <fullName evidence="4">Uncharacterized protein</fullName>
    </submittedName>
</protein>
<proteinExistence type="predicted"/>